<dbReference type="SUPFAM" id="SSF48295">
    <property type="entry name" value="TrpR-like"/>
    <property type="match status" value="1"/>
</dbReference>
<dbReference type="GO" id="GO:0043565">
    <property type="term" value="F:sequence-specific DNA binding"/>
    <property type="evidence" value="ECO:0007669"/>
    <property type="project" value="InterPro"/>
</dbReference>
<keyword evidence="3" id="KW-1185">Reference proteome</keyword>
<dbReference type="InterPro" id="IPR010921">
    <property type="entry name" value="Trp_repressor/repl_initiator"/>
</dbReference>
<dbReference type="InterPro" id="IPR036388">
    <property type="entry name" value="WH-like_DNA-bd_sf"/>
</dbReference>
<accession>A0A1I3ZP01</accession>
<reference evidence="2 3" key="1">
    <citation type="submission" date="2016-10" db="EMBL/GenBank/DDBJ databases">
        <authorList>
            <person name="Varghese N."/>
            <person name="Submissions S."/>
        </authorList>
    </citation>
    <scope>NUCLEOTIDE SEQUENCE [LARGE SCALE GENOMIC DNA]</scope>
    <source>
        <strain evidence="2 3">DSM 21822</strain>
    </source>
</reference>
<dbReference type="NCBIfam" id="NF047595">
    <property type="entry name" value="IS66_ISRel24_TnpA"/>
    <property type="match status" value="1"/>
</dbReference>
<organism evidence="2 3">
    <name type="scientific">Neomesorhizobium albiziae</name>
    <dbReference type="NCBI Taxonomy" id="335020"/>
    <lineage>
        <taxon>Bacteria</taxon>
        <taxon>Pseudomonadati</taxon>
        <taxon>Pseudomonadota</taxon>
        <taxon>Alphaproteobacteria</taxon>
        <taxon>Hyphomicrobiales</taxon>
        <taxon>Phyllobacteriaceae</taxon>
        <taxon>Neomesorhizobium</taxon>
    </lineage>
</organism>
<proteinExistence type="inferred from homology"/>
<dbReference type="AlphaFoldDB" id="A0A1I3ZP01"/>
<name>A0A1I3ZP01_9HYPH</name>
<dbReference type="PANTHER" id="PTHR37936">
    <property type="entry name" value="TRANSPOSASE INSC FOR INSERTION ELEMENT IS2A-RELATED"/>
    <property type="match status" value="1"/>
</dbReference>
<evidence type="ECO:0000313" key="3">
    <source>
        <dbReference type="Proteomes" id="UP000323300"/>
    </source>
</evidence>
<dbReference type="Pfam" id="PF01527">
    <property type="entry name" value="HTH_Tnp_1"/>
    <property type="match status" value="1"/>
</dbReference>
<protein>
    <submittedName>
        <fullName evidence="2">Transposase</fullName>
    </submittedName>
</protein>
<gene>
    <name evidence="2" type="ORF">SAMN04488498_106233</name>
</gene>
<dbReference type="EMBL" id="FOSL01000006">
    <property type="protein sequence ID" value="SFK45822.1"/>
    <property type="molecule type" value="Genomic_DNA"/>
</dbReference>
<dbReference type="GO" id="GO:0004803">
    <property type="term" value="F:transposase activity"/>
    <property type="evidence" value="ECO:0007669"/>
    <property type="project" value="InterPro"/>
</dbReference>
<evidence type="ECO:0000313" key="2">
    <source>
        <dbReference type="EMBL" id="SFK45822.1"/>
    </source>
</evidence>
<dbReference type="Gene3D" id="1.10.10.10">
    <property type="entry name" value="Winged helix-like DNA-binding domain superfamily/Winged helix DNA-binding domain"/>
    <property type="match status" value="1"/>
</dbReference>
<dbReference type="PANTHER" id="PTHR37936:SF3">
    <property type="entry name" value="TRANSPOSASE INSC FOR INSERTION ELEMENT IS2A-RELATED"/>
    <property type="match status" value="1"/>
</dbReference>
<sequence>MRVEILGQERRRRWVDEQKLDIVMSVGVSGATVTEVAHRHDVTRQQIYTWRSELKKKGLLSRSANAVFVPVDMNAVQTERGGDRQGLSGMIELRLTCGRSLCFDSGVNAATLTRLIRAVESA</sequence>
<dbReference type="RefSeq" id="WP_188130411.1">
    <property type="nucleotide sequence ID" value="NZ_BSPE01000031.1"/>
</dbReference>
<comment type="similarity">
    <text evidence="1">Belongs to the transposase 8 family.</text>
</comment>
<dbReference type="GO" id="GO:0006313">
    <property type="term" value="P:DNA transposition"/>
    <property type="evidence" value="ECO:0007669"/>
    <property type="project" value="InterPro"/>
</dbReference>
<evidence type="ECO:0000256" key="1">
    <source>
        <dbReference type="ARBA" id="ARBA00009964"/>
    </source>
</evidence>
<dbReference type="Proteomes" id="UP000323300">
    <property type="component" value="Unassembled WGS sequence"/>
</dbReference>
<dbReference type="InterPro" id="IPR002514">
    <property type="entry name" value="Transposase_8"/>
</dbReference>